<name>A0A8J4C4K9_9CHLO</name>
<proteinExistence type="predicted"/>
<protein>
    <submittedName>
        <fullName evidence="2">Uncharacterized protein</fullName>
    </submittedName>
</protein>
<organism evidence="2 3">
    <name type="scientific">Volvox reticuliferus</name>
    <dbReference type="NCBI Taxonomy" id="1737510"/>
    <lineage>
        <taxon>Eukaryota</taxon>
        <taxon>Viridiplantae</taxon>
        <taxon>Chlorophyta</taxon>
        <taxon>core chlorophytes</taxon>
        <taxon>Chlorophyceae</taxon>
        <taxon>CS clade</taxon>
        <taxon>Chlamydomonadales</taxon>
        <taxon>Volvocaceae</taxon>
        <taxon>Volvox</taxon>
    </lineage>
</organism>
<keyword evidence="3" id="KW-1185">Reference proteome</keyword>
<comment type="caution">
    <text evidence="2">The sequence shown here is derived from an EMBL/GenBank/DDBJ whole genome shotgun (WGS) entry which is preliminary data.</text>
</comment>
<evidence type="ECO:0000313" key="3">
    <source>
        <dbReference type="Proteomes" id="UP000747110"/>
    </source>
</evidence>
<dbReference type="Proteomes" id="UP000747110">
    <property type="component" value="Unassembled WGS sequence"/>
</dbReference>
<feature type="compositionally biased region" description="Pro residues" evidence="1">
    <location>
        <begin position="21"/>
        <end position="47"/>
    </location>
</feature>
<dbReference type="AlphaFoldDB" id="A0A8J4C4K9"/>
<dbReference type="EMBL" id="BNCP01000004">
    <property type="protein sequence ID" value="GIL73177.1"/>
    <property type="molecule type" value="Genomic_DNA"/>
</dbReference>
<sequence>MEFRTVSTTGSLKSARCRIGPPCPAALQPPPQIPASALPPRPQPSAPASPTTRAPTPPPAPTPRLPQPSHRPPWRPPSLSADPLPSLQRTGTHRDSVEVSAAATTAIAAAATAAVAFAVPVAGTAVRP</sequence>
<feature type="compositionally biased region" description="Low complexity" evidence="1">
    <location>
        <begin position="77"/>
        <end position="87"/>
    </location>
</feature>
<feature type="compositionally biased region" description="Pro residues" evidence="1">
    <location>
        <begin position="55"/>
        <end position="76"/>
    </location>
</feature>
<feature type="compositionally biased region" description="Polar residues" evidence="1">
    <location>
        <begin position="1"/>
        <end position="12"/>
    </location>
</feature>
<evidence type="ECO:0000313" key="2">
    <source>
        <dbReference type="EMBL" id="GIL73177.1"/>
    </source>
</evidence>
<reference evidence="2" key="1">
    <citation type="journal article" date="2021" name="Proc. Natl. Acad. Sci. U.S.A.">
        <title>Three genomes in the algal genus Volvox reveal the fate of a haploid sex-determining region after a transition to homothallism.</title>
        <authorList>
            <person name="Yamamoto K."/>
            <person name="Hamaji T."/>
            <person name="Kawai-Toyooka H."/>
            <person name="Matsuzaki R."/>
            <person name="Takahashi F."/>
            <person name="Nishimura Y."/>
            <person name="Kawachi M."/>
            <person name="Noguchi H."/>
            <person name="Minakuchi Y."/>
            <person name="Umen J.G."/>
            <person name="Toyoda A."/>
            <person name="Nozaki H."/>
        </authorList>
    </citation>
    <scope>NUCLEOTIDE SEQUENCE</scope>
    <source>
        <strain evidence="2">NIES-3786</strain>
    </source>
</reference>
<accession>A0A8J4C4K9</accession>
<feature type="region of interest" description="Disordered" evidence="1">
    <location>
        <begin position="1"/>
        <end position="97"/>
    </location>
</feature>
<gene>
    <name evidence="2" type="ORF">Vretifemale_3368</name>
</gene>
<evidence type="ECO:0000256" key="1">
    <source>
        <dbReference type="SAM" id="MobiDB-lite"/>
    </source>
</evidence>